<accession>A0ABV3R8R7</accession>
<organism evidence="1 2">
    <name type="scientific">Novosphingobium rhizovicinum</name>
    <dbReference type="NCBI Taxonomy" id="3228928"/>
    <lineage>
        <taxon>Bacteria</taxon>
        <taxon>Pseudomonadati</taxon>
        <taxon>Pseudomonadota</taxon>
        <taxon>Alphaproteobacteria</taxon>
        <taxon>Sphingomonadales</taxon>
        <taxon>Sphingomonadaceae</taxon>
        <taxon>Novosphingobium</taxon>
    </lineage>
</organism>
<gene>
    <name evidence="1" type="ORF">ABUH87_03430</name>
</gene>
<proteinExistence type="predicted"/>
<dbReference type="RefSeq" id="WP_367770364.1">
    <property type="nucleotide sequence ID" value="NZ_JBFNXR010000019.1"/>
</dbReference>
<evidence type="ECO:0000313" key="2">
    <source>
        <dbReference type="Proteomes" id="UP001556118"/>
    </source>
</evidence>
<reference evidence="1 2" key="1">
    <citation type="submission" date="2024-06" db="EMBL/GenBank/DDBJ databases">
        <title>Novosphingobium rhizovicinus M1R2S20.</title>
        <authorList>
            <person name="Sun J.-Q."/>
        </authorList>
    </citation>
    <scope>NUCLEOTIDE SEQUENCE [LARGE SCALE GENOMIC DNA]</scope>
    <source>
        <strain evidence="1 2">M1R2S20</strain>
    </source>
</reference>
<protein>
    <submittedName>
        <fullName evidence="1">Uncharacterized protein</fullName>
    </submittedName>
</protein>
<dbReference type="Proteomes" id="UP001556118">
    <property type="component" value="Unassembled WGS sequence"/>
</dbReference>
<evidence type="ECO:0000313" key="1">
    <source>
        <dbReference type="EMBL" id="MEW9854232.1"/>
    </source>
</evidence>
<name>A0ABV3R8R7_9SPHN</name>
<keyword evidence="2" id="KW-1185">Reference proteome</keyword>
<dbReference type="EMBL" id="JBFNXR010000019">
    <property type="protein sequence ID" value="MEW9854232.1"/>
    <property type="molecule type" value="Genomic_DNA"/>
</dbReference>
<comment type="caution">
    <text evidence="1">The sequence shown here is derived from an EMBL/GenBank/DDBJ whole genome shotgun (WGS) entry which is preliminary data.</text>
</comment>
<sequence length="40" mass="4281">MSLAEEEEFAVIQLRCEALTPATASATPDMISVRRSISGV</sequence>